<dbReference type="PROSITE" id="PS01031">
    <property type="entry name" value="SHSP"/>
    <property type="match status" value="1"/>
</dbReference>
<reference evidence="5" key="1">
    <citation type="journal article" date="2019" name="Int. J. Syst. Evol. Microbiol.">
        <title>The Global Catalogue of Microorganisms (GCM) 10K type strain sequencing project: providing services to taxonomists for standard genome sequencing and annotation.</title>
        <authorList>
            <consortium name="The Broad Institute Genomics Platform"/>
            <consortium name="The Broad Institute Genome Sequencing Center for Infectious Disease"/>
            <person name="Wu L."/>
            <person name="Ma J."/>
        </authorList>
    </citation>
    <scope>NUCLEOTIDE SEQUENCE [LARGE SCALE GENOMIC DNA]</scope>
    <source>
        <strain evidence="5">CGMCC 1.13666</strain>
    </source>
</reference>
<gene>
    <name evidence="4" type="ORF">ACFQH5_07010</name>
</gene>
<dbReference type="SUPFAM" id="SSF49764">
    <property type="entry name" value="HSP20-like chaperones"/>
    <property type="match status" value="1"/>
</dbReference>
<evidence type="ECO:0000256" key="1">
    <source>
        <dbReference type="PROSITE-ProRule" id="PRU00285"/>
    </source>
</evidence>
<evidence type="ECO:0000313" key="4">
    <source>
        <dbReference type="EMBL" id="MFC7089292.1"/>
    </source>
</evidence>
<organism evidence="4 5">
    <name type="scientific">Halomonas salifodinae</name>
    <dbReference type="NCBI Taxonomy" id="438745"/>
    <lineage>
        <taxon>Bacteria</taxon>
        <taxon>Pseudomonadati</taxon>
        <taxon>Pseudomonadota</taxon>
        <taxon>Gammaproteobacteria</taxon>
        <taxon>Oceanospirillales</taxon>
        <taxon>Halomonadaceae</taxon>
        <taxon>Halomonas</taxon>
    </lineage>
</organism>
<comment type="caution">
    <text evidence="4">The sequence shown here is derived from an EMBL/GenBank/DDBJ whole genome shotgun (WGS) entry which is preliminary data.</text>
</comment>
<name>A0ABW2EXC8_9GAMM</name>
<feature type="domain" description="SHSP" evidence="3">
    <location>
        <begin position="37"/>
        <end position="149"/>
    </location>
</feature>
<dbReference type="Gene3D" id="2.60.40.790">
    <property type="match status" value="1"/>
</dbReference>
<protein>
    <submittedName>
        <fullName evidence="4">Hsp20/alpha crystallin family protein</fullName>
    </submittedName>
</protein>
<evidence type="ECO:0000313" key="5">
    <source>
        <dbReference type="Proteomes" id="UP001596411"/>
    </source>
</evidence>
<dbReference type="CDD" id="cd06464">
    <property type="entry name" value="ACD_sHsps-like"/>
    <property type="match status" value="1"/>
</dbReference>
<dbReference type="InterPro" id="IPR008978">
    <property type="entry name" value="HSP20-like_chaperone"/>
</dbReference>
<sequence>MFADLKRLDSGLLQELGGLRQWLDEVMSDPAAADIRAVPRGSFPMINLARTDDAVRVYVFAPGLAADALEISIQDNLLTLRGERPAAPGDDERVEFRRERFGGAFSRTIALPDGLDGERAEARYRDGVFEVVLPKREELKPRRISVQAA</sequence>
<evidence type="ECO:0000256" key="2">
    <source>
        <dbReference type="RuleBase" id="RU003616"/>
    </source>
</evidence>
<dbReference type="EMBL" id="JBHSZP010000014">
    <property type="protein sequence ID" value="MFC7089292.1"/>
    <property type="molecule type" value="Genomic_DNA"/>
</dbReference>
<dbReference type="Proteomes" id="UP001596411">
    <property type="component" value="Unassembled WGS sequence"/>
</dbReference>
<keyword evidence="5" id="KW-1185">Reference proteome</keyword>
<dbReference type="InterPro" id="IPR002068">
    <property type="entry name" value="A-crystallin/Hsp20_dom"/>
</dbReference>
<proteinExistence type="inferred from homology"/>
<evidence type="ECO:0000259" key="3">
    <source>
        <dbReference type="PROSITE" id="PS01031"/>
    </source>
</evidence>
<dbReference type="Pfam" id="PF00011">
    <property type="entry name" value="HSP20"/>
    <property type="match status" value="1"/>
</dbReference>
<dbReference type="InterPro" id="IPR031107">
    <property type="entry name" value="Small_HSP"/>
</dbReference>
<comment type="similarity">
    <text evidence="1 2">Belongs to the small heat shock protein (HSP20) family.</text>
</comment>
<accession>A0ABW2EXC8</accession>
<dbReference type="RefSeq" id="WP_346060681.1">
    <property type="nucleotide sequence ID" value="NZ_BAAADR010000002.1"/>
</dbReference>
<dbReference type="PANTHER" id="PTHR11527">
    <property type="entry name" value="HEAT-SHOCK PROTEIN 20 FAMILY MEMBER"/>
    <property type="match status" value="1"/>
</dbReference>